<gene>
    <name evidence="1" type="ORF">EYQ70_03855</name>
</gene>
<protein>
    <submittedName>
        <fullName evidence="1">Uncharacterized protein</fullName>
    </submittedName>
</protein>
<accession>A0A7J4GUV8</accession>
<evidence type="ECO:0000313" key="2">
    <source>
        <dbReference type="Proteomes" id="UP000585802"/>
    </source>
</evidence>
<reference evidence="2" key="1">
    <citation type="journal article" date="2019" name="bioRxiv">
        <title>Genome diversification in globally distributed novel marine Proteobacteria is linked to environmental adaptation.</title>
        <authorList>
            <person name="Zhou Z."/>
            <person name="Tran P.Q."/>
            <person name="Kieft K."/>
            <person name="Anantharaman K."/>
        </authorList>
    </citation>
    <scope>NUCLEOTIDE SEQUENCE [LARGE SCALE GENOMIC DNA]</scope>
</reference>
<proteinExistence type="predicted"/>
<sequence length="62" mass="7123">MSEEMCMVCNAKKFEIEIQENSEEVPELKKGNKYCLDCYGPLQEQFKLTLEDVAEISSVSKD</sequence>
<name>A0A7J4GUV8_9ARCH</name>
<dbReference type="EMBL" id="DUCX01000065">
    <property type="protein sequence ID" value="HIF37514.1"/>
    <property type="molecule type" value="Genomic_DNA"/>
</dbReference>
<comment type="caution">
    <text evidence="1">The sequence shown here is derived from an EMBL/GenBank/DDBJ whole genome shotgun (WGS) entry which is preliminary data.</text>
</comment>
<dbReference type="Proteomes" id="UP000585802">
    <property type="component" value="Unassembled WGS sequence"/>
</dbReference>
<organism evidence="1 2">
    <name type="scientific">Marine Group III euryarchaeote</name>
    <dbReference type="NCBI Taxonomy" id="2173149"/>
    <lineage>
        <taxon>Archaea</taxon>
        <taxon>Methanobacteriati</taxon>
        <taxon>Thermoplasmatota</taxon>
        <taxon>Thermoplasmata</taxon>
        <taxon>Candidatus Thermoprofundales</taxon>
    </lineage>
</organism>
<evidence type="ECO:0000313" key="1">
    <source>
        <dbReference type="EMBL" id="HIF37514.1"/>
    </source>
</evidence>
<dbReference type="AlphaFoldDB" id="A0A7J4GUV8"/>